<reference evidence="3" key="2">
    <citation type="journal article" date="2021" name="Sci. Rep.">
        <title>The distribution of antibiotic resistance genes in chicken gut microbiota commensals.</title>
        <authorList>
            <person name="Juricova H."/>
            <person name="Matiasovicova J."/>
            <person name="Kubasova T."/>
            <person name="Cejkova D."/>
            <person name="Rychlik I."/>
        </authorList>
    </citation>
    <scope>NUCLEOTIDE SEQUENCE</scope>
    <source>
        <strain evidence="3">An824</strain>
    </source>
</reference>
<dbReference type="SUPFAM" id="SSF48452">
    <property type="entry name" value="TPR-like"/>
    <property type="match status" value="2"/>
</dbReference>
<dbReference type="Gene3D" id="1.25.40.10">
    <property type="entry name" value="Tetratricopeptide repeat domain"/>
    <property type="match status" value="2"/>
</dbReference>
<protein>
    <recommendedName>
        <fullName evidence="5">Tetratricopeptide repeat protein</fullName>
    </recommendedName>
</protein>
<dbReference type="InterPro" id="IPR050498">
    <property type="entry name" value="Ycf3"/>
</dbReference>
<dbReference type="PROSITE" id="PS51257">
    <property type="entry name" value="PROKAR_LIPOPROTEIN"/>
    <property type="match status" value="1"/>
</dbReference>
<dbReference type="PANTHER" id="PTHR44858">
    <property type="entry name" value="TETRATRICOPEPTIDE REPEAT PROTEIN 6"/>
    <property type="match status" value="1"/>
</dbReference>
<evidence type="ECO:0000313" key="3">
    <source>
        <dbReference type="EMBL" id="MBM6672670.1"/>
    </source>
</evidence>
<dbReference type="PANTHER" id="PTHR44858:SF1">
    <property type="entry name" value="UDP-N-ACETYLGLUCOSAMINE--PEPTIDE N-ACETYLGLUCOSAMINYLTRANSFERASE SPINDLY-RELATED"/>
    <property type="match status" value="1"/>
</dbReference>
<comment type="caution">
    <text evidence="3">The sequence shown here is derived from an EMBL/GenBank/DDBJ whole genome shotgun (WGS) entry which is preliminary data.</text>
</comment>
<gene>
    <name evidence="3" type="ORF">H6A34_02075</name>
</gene>
<organism evidence="3 4">
    <name type="scientific">Marseilla massiliensis</name>
    <dbReference type="NCBI Taxonomy" id="1841864"/>
    <lineage>
        <taxon>Bacteria</taxon>
        <taxon>Pseudomonadati</taxon>
        <taxon>Bacteroidota</taxon>
        <taxon>Bacteroidia</taxon>
        <taxon>Bacteroidales</taxon>
        <taxon>Prevotellaceae</taxon>
        <taxon>Marseilla</taxon>
    </lineage>
</organism>
<keyword evidence="2" id="KW-0802">TPR repeat</keyword>
<evidence type="ECO:0000313" key="4">
    <source>
        <dbReference type="Proteomes" id="UP000706891"/>
    </source>
</evidence>
<evidence type="ECO:0000256" key="1">
    <source>
        <dbReference type="ARBA" id="ARBA00022737"/>
    </source>
</evidence>
<dbReference type="RefSeq" id="WP_021948336.1">
    <property type="nucleotide sequence ID" value="NZ_JACJJG010000004.1"/>
</dbReference>
<dbReference type="EMBL" id="JACJJG010000004">
    <property type="protein sequence ID" value="MBM6672670.1"/>
    <property type="molecule type" value="Genomic_DNA"/>
</dbReference>
<name>A0A939B6L9_9BACT</name>
<sequence length="556" mass="61472">MKHIITLIVIIITGCTQCIAQPSAVKNAAKSVFKLTTYKADGTVLAEGNGIFTSPDGICVSSLTPFLDAARATITDAKGHTTEVTRIIGTDELYDMIKFKVEGIKSTPLEIAAKPLKSGDKAWLVTYGDNKAQPVGTTVKSVETFMDKYSYYIFTMQAPEKSEACPFINEQGQVIGLMQPATTSSDIHAVDVNYAMSLKTTGFALNDPNLRRIGIAPALPTDKEQALLVLIMSEQNADSIKHNAIVNDFIKQYPTLIDGYTAKARMQVNADNFSGADATMDEALKNVEKKDEAHSGYGKIIYDKLTFKADKQYEPWTLDKAAEETQKAYSLNPQPTYRHQLAQITYAKGDYQKAYDEFTALLNSSMNVPELYYEAAQCKTMLQAPQQEIIALLDSAINKTDTLRLREAAPYFLARAEAYNAVDSFRQAVFDYTRYEILMGGRMSPQFYYIRSQTETKARLYQQALGDLAAAILLDPKEPTYYAEMASLQLKVNLIDEAIKTATRCTELAPEYSDGFLILGLAQIGKGDKTAGLPNLEKAKELGNPQAQPLIDKYSK</sequence>
<accession>A0A939B6L9</accession>
<dbReference type="Proteomes" id="UP000706891">
    <property type="component" value="Unassembled WGS sequence"/>
</dbReference>
<evidence type="ECO:0000256" key="2">
    <source>
        <dbReference type="ARBA" id="ARBA00022803"/>
    </source>
</evidence>
<reference evidence="3" key="1">
    <citation type="submission" date="2020-08" db="EMBL/GenBank/DDBJ databases">
        <authorList>
            <person name="Cejkova D."/>
            <person name="Kubasova T."/>
            <person name="Jahodarova E."/>
            <person name="Rychlik I."/>
        </authorList>
    </citation>
    <scope>NUCLEOTIDE SEQUENCE</scope>
    <source>
        <strain evidence="3">An824</strain>
    </source>
</reference>
<proteinExistence type="predicted"/>
<dbReference type="Gene3D" id="2.40.10.120">
    <property type="match status" value="1"/>
</dbReference>
<dbReference type="InterPro" id="IPR009003">
    <property type="entry name" value="Peptidase_S1_PA"/>
</dbReference>
<evidence type="ECO:0008006" key="5">
    <source>
        <dbReference type="Google" id="ProtNLM"/>
    </source>
</evidence>
<keyword evidence="1" id="KW-0677">Repeat</keyword>
<dbReference type="AlphaFoldDB" id="A0A939B6L9"/>
<dbReference type="SUPFAM" id="SSF50494">
    <property type="entry name" value="Trypsin-like serine proteases"/>
    <property type="match status" value="1"/>
</dbReference>
<keyword evidence="4" id="KW-1185">Reference proteome</keyword>
<dbReference type="InterPro" id="IPR011990">
    <property type="entry name" value="TPR-like_helical_dom_sf"/>
</dbReference>